<dbReference type="EMBL" id="BSXT01001970">
    <property type="protein sequence ID" value="GMF46447.1"/>
    <property type="molecule type" value="Genomic_DNA"/>
</dbReference>
<evidence type="ECO:0000313" key="1">
    <source>
        <dbReference type="EMBL" id="GMF46447.1"/>
    </source>
</evidence>
<proteinExistence type="predicted"/>
<keyword evidence="2" id="KW-1185">Reference proteome</keyword>
<gene>
    <name evidence="1" type="ORF">Pfra01_001708900</name>
</gene>
<dbReference type="InterPro" id="IPR050951">
    <property type="entry name" value="Retrovirus_Pol_polyprotein"/>
</dbReference>
<name>A0A9W7CWM4_9STRA</name>
<dbReference type="PANTHER" id="PTHR37984:SF5">
    <property type="entry name" value="PROTEIN NYNRIN-LIKE"/>
    <property type="match status" value="1"/>
</dbReference>
<dbReference type="InterPro" id="IPR043128">
    <property type="entry name" value="Rev_trsase/Diguanyl_cyclase"/>
</dbReference>
<comment type="caution">
    <text evidence="1">The sequence shown here is derived from an EMBL/GenBank/DDBJ whole genome shotgun (WGS) entry which is preliminary data.</text>
</comment>
<dbReference type="SUPFAM" id="SSF56672">
    <property type="entry name" value="DNA/RNA polymerases"/>
    <property type="match status" value="1"/>
</dbReference>
<organism evidence="1 2">
    <name type="scientific">Phytophthora fragariaefolia</name>
    <dbReference type="NCBI Taxonomy" id="1490495"/>
    <lineage>
        <taxon>Eukaryota</taxon>
        <taxon>Sar</taxon>
        <taxon>Stramenopiles</taxon>
        <taxon>Oomycota</taxon>
        <taxon>Peronosporomycetes</taxon>
        <taxon>Peronosporales</taxon>
        <taxon>Peronosporaceae</taxon>
        <taxon>Phytophthora</taxon>
    </lineage>
</organism>
<dbReference type="Proteomes" id="UP001165121">
    <property type="component" value="Unassembled WGS sequence"/>
</dbReference>
<reference evidence="1" key="1">
    <citation type="submission" date="2023-04" db="EMBL/GenBank/DDBJ databases">
        <title>Phytophthora fragariaefolia NBRC 109709.</title>
        <authorList>
            <person name="Ichikawa N."/>
            <person name="Sato H."/>
            <person name="Tonouchi N."/>
        </authorList>
    </citation>
    <scope>NUCLEOTIDE SEQUENCE</scope>
    <source>
        <strain evidence="1">NBRC 109709</strain>
    </source>
</reference>
<dbReference type="PANTHER" id="PTHR37984">
    <property type="entry name" value="PROTEIN CBG26694"/>
    <property type="match status" value="1"/>
</dbReference>
<dbReference type="AlphaFoldDB" id="A0A9W7CWM4"/>
<protein>
    <submittedName>
        <fullName evidence="1">Unnamed protein product</fullName>
    </submittedName>
</protein>
<evidence type="ECO:0000313" key="2">
    <source>
        <dbReference type="Proteomes" id="UP001165121"/>
    </source>
</evidence>
<dbReference type="Gene3D" id="3.30.70.270">
    <property type="match status" value="1"/>
</dbReference>
<dbReference type="InterPro" id="IPR043502">
    <property type="entry name" value="DNA/RNA_pol_sf"/>
</dbReference>
<sequence>MPFGLKHATLIYQSVINNCLWGSVRLPPDEESLEDPEVLDFLNLSAKFSSHSETKQEIPTQKVPILPEQMTVFQRNIGNASHEGPERTPVRITVLAISVSLPKREFGKLTIPYLSHEVCTEGIRATPKIAKGVLSLLFPSTIKGDQSFLGRLNNYNNIIEDFPIVEGELYELRYDQVRAGRDLTRAQETFELLKLKTVSTPLPRHPDRTKPLVIIPHASIWAACAVLVQKDDGVTLPVMFKGLLNEYELRPEAESKGDVSASLANNEDSILGPESALLSMNGRIMAPRTMITMAMAMTTRNQARQDFKAEIKECLREELNELSRSQVYKIAKVAGQMKVRPLSAACFNADSSPRHGSKLRLVVPGNLRPDMLQYAPENTSRNN</sequence>
<accession>A0A9W7CWM4</accession>